<gene>
    <name evidence="5" type="ORF">HNQ51_000898</name>
</gene>
<comment type="caution">
    <text evidence="5">The sequence shown here is derived from an EMBL/GenBank/DDBJ whole genome shotgun (WGS) entry which is preliminary data.</text>
</comment>
<dbReference type="PRINTS" id="PR00598">
    <property type="entry name" value="HTHMARR"/>
</dbReference>
<evidence type="ECO:0000256" key="1">
    <source>
        <dbReference type="ARBA" id="ARBA00023015"/>
    </source>
</evidence>
<dbReference type="InterPro" id="IPR036390">
    <property type="entry name" value="WH_DNA-bd_sf"/>
</dbReference>
<name>A0A840S033_9BURK</name>
<sequence>MKPARMAAALGEAAIGREARSLPEDHGTVRLWLRLLSCSTQIEQSIRSRLRQRFATTLPRFDYLAQLERHPEGLRMKQLSHYLMVSGGNVTGLTDQLEAEGWVVRTPDPEDRRSWILQLTPQGRQQFLAMAAEHEAWLVELLGGFAGGDRLYELLGQLRLHLNDMEQKQ</sequence>
<feature type="domain" description="HTH marR-type" evidence="4">
    <location>
        <begin position="28"/>
        <end position="164"/>
    </location>
</feature>
<dbReference type="GO" id="GO:0006950">
    <property type="term" value="P:response to stress"/>
    <property type="evidence" value="ECO:0007669"/>
    <property type="project" value="TreeGrafter"/>
</dbReference>
<evidence type="ECO:0000256" key="3">
    <source>
        <dbReference type="ARBA" id="ARBA00023163"/>
    </source>
</evidence>
<dbReference type="SUPFAM" id="SSF46785">
    <property type="entry name" value="Winged helix' DNA-binding domain"/>
    <property type="match status" value="1"/>
</dbReference>
<dbReference type="InterPro" id="IPR023187">
    <property type="entry name" value="Tscrpt_reg_MarR-type_CS"/>
</dbReference>
<keyword evidence="6" id="KW-1185">Reference proteome</keyword>
<reference evidence="5 6" key="1">
    <citation type="submission" date="2020-08" db="EMBL/GenBank/DDBJ databases">
        <title>Genomic Encyclopedia of Type Strains, Phase IV (KMG-IV): sequencing the most valuable type-strain genomes for metagenomic binning, comparative biology and taxonomic classification.</title>
        <authorList>
            <person name="Goeker M."/>
        </authorList>
    </citation>
    <scope>NUCLEOTIDE SEQUENCE [LARGE SCALE GENOMIC DNA]</scope>
    <source>
        <strain evidence="5 6">DSM 23958</strain>
    </source>
</reference>
<dbReference type="GO" id="GO:0003677">
    <property type="term" value="F:DNA binding"/>
    <property type="evidence" value="ECO:0007669"/>
    <property type="project" value="UniProtKB-KW"/>
</dbReference>
<dbReference type="SMART" id="SM00347">
    <property type="entry name" value="HTH_MARR"/>
    <property type="match status" value="1"/>
</dbReference>
<dbReference type="GO" id="GO:0003700">
    <property type="term" value="F:DNA-binding transcription factor activity"/>
    <property type="evidence" value="ECO:0007669"/>
    <property type="project" value="InterPro"/>
</dbReference>
<dbReference type="Proteomes" id="UP000554837">
    <property type="component" value="Unassembled WGS sequence"/>
</dbReference>
<dbReference type="OrthoDB" id="9787636at2"/>
<proteinExistence type="predicted"/>
<evidence type="ECO:0000256" key="2">
    <source>
        <dbReference type="ARBA" id="ARBA00023125"/>
    </source>
</evidence>
<dbReference type="PANTHER" id="PTHR33164">
    <property type="entry name" value="TRANSCRIPTIONAL REGULATOR, MARR FAMILY"/>
    <property type="match status" value="1"/>
</dbReference>
<protein>
    <submittedName>
        <fullName evidence="5">DNA-binding MarR family transcriptional regulator</fullName>
    </submittedName>
</protein>
<dbReference type="PANTHER" id="PTHR33164:SF43">
    <property type="entry name" value="HTH-TYPE TRANSCRIPTIONAL REPRESSOR YETL"/>
    <property type="match status" value="1"/>
</dbReference>
<dbReference type="InterPro" id="IPR039422">
    <property type="entry name" value="MarR/SlyA-like"/>
</dbReference>
<evidence type="ECO:0000313" key="5">
    <source>
        <dbReference type="EMBL" id="MBB5203605.1"/>
    </source>
</evidence>
<dbReference type="Pfam" id="PF01047">
    <property type="entry name" value="MarR"/>
    <property type="match status" value="1"/>
</dbReference>
<dbReference type="PROSITE" id="PS50995">
    <property type="entry name" value="HTH_MARR_2"/>
    <property type="match status" value="1"/>
</dbReference>
<keyword evidence="1" id="KW-0805">Transcription regulation</keyword>
<dbReference type="Gene3D" id="1.10.10.10">
    <property type="entry name" value="Winged helix-like DNA-binding domain superfamily/Winged helix DNA-binding domain"/>
    <property type="match status" value="1"/>
</dbReference>
<evidence type="ECO:0000313" key="6">
    <source>
        <dbReference type="Proteomes" id="UP000554837"/>
    </source>
</evidence>
<dbReference type="EMBL" id="JACHHO010000001">
    <property type="protein sequence ID" value="MBB5203605.1"/>
    <property type="molecule type" value="Genomic_DNA"/>
</dbReference>
<keyword evidence="3" id="KW-0804">Transcription</keyword>
<accession>A0A840S033</accession>
<dbReference type="RefSeq" id="WP_138857352.1">
    <property type="nucleotide sequence ID" value="NZ_CP040709.1"/>
</dbReference>
<dbReference type="PROSITE" id="PS01117">
    <property type="entry name" value="HTH_MARR_1"/>
    <property type="match status" value="1"/>
</dbReference>
<keyword evidence="2 5" id="KW-0238">DNA-binding</keyword>
<evidence type="ECO:0000259" key="4">
    <source>
        <dbReference type="PROSITE" id="PS50995"/>
    </source>
</evidence>
<dbReference type="InterPro" id="IPR000835">
    <property type="entry name" value="HTH_MarR-typ"/>
</dbReference>
<dbReference type="InterPro" id="IPR036388">
    <property type="entry name" value="WH-like_DNA-bd_sf"/>
</dbReference>
<dbReference type="AlphaFoldDB" id="A0A840S033"/>
<organism evidence="5 6">
    <name type="scientific">Inhella inkyongensis</name>
    <dbReference type="NCBI Taxonomy" id="392593"/>
    <lineage>
        <taxon>Bacteria</taxon>
        <taxon>Pseudomonadati</taxon>
        <taxon>Pseudomonadota</taxon>
        <taxon>Betaproteobacteria</taxon>
        <taxon>Burkholderiales</taxon>
        <taxon>Sphaerotilaceae</taxon>
        <taxon>Inhella</taxon>
    </lineage>
</organism>